<gene>
    <name evidence="1" type="ORF">A3C11_02295</name>
</gene>
<dbReference type="Gene3D" id="1.10.1270.10">
    <property type="entry name" value="TrpR-like"/>
    <property type="match status" value="1"/>
</dbReference>
<dbReference type="SUPFAM" id="SSF48295">
    <property type="entry name" value="TrpR-like"/>
    <property type="match status" value="1"/>
</dbReference>
<dbReference type="STRING" id="1802271.A3C11_02295"/>
<dbReference type="EMBL" id="MHQJ01000048">
    <property type="protein sequence ID" value="OHA00402.1"/>
    <property type="molecule type" value="Genomic_DNA"/>
</dbReference>
<evidence type="ECO:0000313" key="1">
    <source>
        <dbReference type="EMBL" id="OHA00402.1"/>
    </source>
</evidence>
<organism evidence="1 2">
    <name type="scientific">Candidatus Sungbacteria bacterium RIFCSPHIGHO2_02_FULL_49_12</name>
    <dbReference type="NCBI Taxonomy" id="1802271"/>
    <lineage>
        <taxon>Bacteria</taxon>
        <taxon>Candidatus Sungiibacteriota</taxon>
    </lineage>
</organism>
<dbReference type="Proteomes" id="UP000177362">
    <property type="component" value="Unassembled WGS sequence"/>
</dbReference>
<dbReference type="InterPro" id="IPR000831">
    <property type="entry name" value="Trp_repress"/>
</dbReference>
<name>A0A1G2KP13_9BACT</name>
<sequence>MPHLSSYRLQKDQLDQLSQRLVVAVSLIRERGPLAMFFNDLFTATERAMFGKRLLIALFLEDGRSYADISRVLRVGEQTIASISERLNRDGNGLRPILKKLAREEKITKLFDEISKSFNNLVKKLPTQVGSGRWRFFHSS</sequence>
<dbReference type="GO" id="GO:0003700">
    <property type="term" value="F:DNA-binding transcription factor activity"/>
    <property type="evidence" value="ECO:0007669"/>
    <property type="project" value="InterPro"/>
</dbReference>
<dbReference type="Pfam" id="PF01371">
    <property type="entry name" value="Trp_repressor"/>
    <property type="match status" value="1"/>
</dbReference>
<dbReference type="InterPro" id="IPR010921">
    <property type="entry name" value="Trp_repressor/repl_initiator"/>
</dbReference>
<evidence type="ECO:0000313" key="2">
    <source>
        <dbReference type="Proteomes" id="UP000177362"/>
    </source>
</evidence>
<reference evidence="1 2" key="1">
    <citation type="journal article" date="2016" name="Nat. Commun.">
        <title>Thousands of microbial genomes shed light on interconnected biogeochemical processes in an aquifer system.</title>
        <authorList>
            <person name="Anantharaman K."/>
            <person name="Brown C.T."/>
            <person name="Hug L.A."/>
            <person name="Sharon I."/>
            <person name="Castelle C.J."/>
            <person name="Probst A.J."/>
            <person name="Thomas B.C."/>
            <person name="Singh A."/>
            <person name="Wilkins M.J."/>
            <person name="Karaoz U."/>
            <person name="Brodie E.L."/>
            <person name="Williams K.H."/>
            <person name="Hubbard S.S."/>
            <person name="Banfield J.F."/>
        </authorList>
    </citation>
    <scope>NUCLEOTIDE SEQUENCE [LARGE SCALE GENOMIC DNA]</scope>
</reference>
<dbReference type="GO" id="GO:0043565">
    <property type="term" value="F:sequence-specific DNA binding"/>
    <property type="evidence" value="ECO:0007669"/>
    <property type="project" value="InterPro"/>
</dbReference>
<dbReference type="AlphaFoldDB" id="A0A1G2KP13"/>
<proteinExistence type="predicted"/>
<dbReference type="InterPro" id="IPR038116">
    <property type="entry name" value="TrpR-like_sf"/>
</dbReference>
<comment type="caution">
    <text evidence="1">The sequence shown here is derived from an EMBL/GenBank/DDBJ whole genome shotgun (WGS) entry which is preliminary data.</text>
</comment>
<protein>
    <submittedName>
        <fullName evidence="1">Uncharacterized protein</fullName>
    </submittedName>
</protein>
<accession>A0A1G2KP13</accession>